<proteinExistence type="predicted"/>
<sequence length="133" mass="15161">MGWDFLYADNMPQFSLREVEDEGEDYMEDGDGNFNNVGRNVEFKTHEKQTGFEGIENFNNLRGNLEFKTLDKEKQVGFEGIDEFKTPGKMPVSVAHQFMHSNTAPSIMSREIGDGKVEGNNNGVDFFEDFESD</sequence>
<evidence type="ECO:0000313" key="1">
    <source>
        <dbReference type="EMBL" id="KAL2509438.1"/>
    </source>
</evidence>
<comment type="caution">
    <text evidence="1">The sequence shown here is derived from an EMBL/GenBank/DDBJ whole genome shotgun (WGS) entry which is preliminary data.</text>
</comment>
<name>A0ABD1TA68_9LAMI</name>
<keyword evidence="2" id="KW-1185">Reference proteome</keyword>
<dbReference type="EMBL" id="JBFOLJ010000009">
    <property type="protein sequence ID" value="KAL2509438.1"/>
    <property type="molecule type" value="Genomic_DNA"/>
</dbReference>
<organism evidence="1 2">
    <name type="scientific">Forsythia ovata</name>
    <dbReference type="NCBI Taxonomy" id="205694"/>
    <lineage>
        <taxon>Eukaryota</taxon>
        <taxon>Viridiplantae</taxon>
        <taxon>Streptophyta</taxon>
        <taxon>Embryophyta</taxon>
        <taxon>Tracheophyta</taxon>
        <taxon>Spermatophyta</taxon>
        <taxon>Magnoliopsida</taxon>
        <taxon>eudicotyledons</taxon>
        <taxon>Gunneridae</taxon>
        <taxon>Pentapetalae</taxon>
        <taxon>asterids</taxon>
        <taxon>lamiids</taxon>
        <taxon>Lamiales</taxon>
        <taxon>Oleaceae</taxon>
        <taxon>Forsythieae</taxon>
        <taxon>Forsythia</taxon>
    </lineage>
</organism>
<protein>
    <submittedName>
        <fullName evidence="1">Nitrate regulatory gene2 protein-like</fullName>
    </submittedName>
</protein>
<dbReference type="AlphaFoldDB" id="A0ABD1TA68"/>
<reference evidence="2" key="1">
    <citation type="submission" date="2024-07" db="EMBL/GenBank/DDBJ databases">
        <title>Two chromosome-level genome assemblies of Korean endemic species Abeliophyllum distichum and Forsythia ovata (Oleaceae).</title>
        <authorList>
            <person name="Jang H."/>
        </authorList>
    </citation>
    <scope>NUCLEOTIDE SEQUENCE [LARGE SCALE GENOMIC DNA]</scope>
</reference>
<dbReference type="Proteomes" id="UP001604277">
    <property type="component" value="Unassembled WGS sequence"/>
</dbReference>
<gene>
    <name evidence="1" type="ORF">Fot_33085</name>
</gene>
<accession>A0ABD1TA68</accession>
<evidence type="ECO:0000313" key="2">
    <source>
        <dbReference type="Proteomes" id="UP001604277"/>
    </source>
</evidence>